<dbReference type="Proteomes" id="UP001186974">
    <property type="component" value="Unassembled WGS sequence"/>
</dbReference>
<dbReference type="EMBL" id="JAWDJW010007710">
    <property type="protein sequence ID" value="KAK3061639.1"/>
    <property type="molecule type" value="Genomic_DNA"/>
</dbReference>
<organism evidence="1 2">
    <name type="scientific">Coniosporium uncinatum</name>
    <dbReference type="NCBI Taxonomy" id="93489"/>
    <lineage>
        <taxon>Eukaryota</taxon>
        <taxon>Fungi</taxon>
        <taxon>Dikarya</taxon>
        <taxon>Ascomycota</taxon>
        <taxon>Pezizomycotina</taxon>
        <taxon>Dothideomycetes</taxon>
        <taxon>Dothideomycetes incertae sedis</taxon>
        <taxon>Coniosporium</taxon>
    </lineage>
</organism>
<comment type="caution">
    <text evidence="1">The sequence shown here is derived from an EMBL/GenBank/DDBJ whole genome shotgun (WGS) entry which is preliminary data.</text>
</comment>
<sequence>MVSGRLGSGPSSTSPFNAEYRRPVNSPRDQFPTMNAPHSPTAAGHLSRSDPATNGHHGTSSKLNGSGNAPAGAAVAPALSHRMRHTKSILAIVVSATHIFAGTQAGEIL</sequence>
<accession>A0ACC3D4L5</accession>
<keyword evidence="2" id="KW-1185">Reference proteome</keyword>
<reference evidence="1" key="1">
    <citation type="submission" date="2024-09" db="EMBL/GenBank/DDBJ databases">
        <title>Black Yeasts Isolated from many extreme environments.</title>
        <authorList>
            <person name="Coleine C."/>
            <person name="Stajich J.E."/>
            <person name="Selbmann L."/>
        </authorList>
    </citation>
    <scope>NUCLEOTIDE SEQUENCE</scope>
    <source>
        <strain evidence="1">CCFEE 5737</strain>
    </source>
</reference>
<gene>
    <name evidence="1" type="ORF">LTS18_005743</name>
</gene>
<evidence type="ECO:0000313" key="1">
    <source>
        <dbReference type="EMBL" id="KAK3061639.1"/>
    </source>
</evidence>
<protein>
    <submittedName>
        <fullName evidence="1">Uncharacterized protein</fullName>
    </submittedName>
</protein>
<proteinExistence type="predicted"/>
<name>A0ACC3D4L5_9PEZI</name>
<evidence type="ECO:0000313" key="2">
    <source>
        <dbReference type="Proteomes" id="UP001186974"/>
    </source>
</evidence>
<feature type="non-terminal residue" evidence="1">
    <location>
        <position position="109"/>
    </location>
</feature>